<sequence length="369" mass="41437">MKKIIFCLLVASCLLVGCTQKSPEPHQPHSFEYGKSVEIDIGGSLQIMEDDKLYLVSGMYSEGASDLGNEVSFKKIPSNLKLTQSQMLPITNLKSDDLKLAAFSSSSNPSGEMSIFYGAQEKGIVVGPEKYIPISSNINKEKGDYIGTGTFTNGENTILFSKRNDKDYTLTRWSKKGEINKEKPLADIIKDTAFSANRMTVFQDTIYIYSYKSQKVYVISQDLELLHAWDVGEELKKVPLEDWGTPVQFAQQRELGELFLYNSEKPEQGFYQISDTGVKKLARGQAKYRDKFIVVGGLVCDLFQGKASLADYKNIVNQMVLTSDGDAYFTGHQDLSNPKKKPNKDKLYLTKINKKSLPAFIKELNEKNK</sequence>
<keyword evidence="2" id="KW-1185">Reference proteome</keyword>
<dbReference type="RefSeq" id="WP_185344399.1">
    <property type="nucleotide sequence ID" value="NZ_JAASTV010000001.1"/>
</dbReference>
<name>A0ABR6SYE3_9LIST</name>
<reference evidence="1 2" key="1">
    <citation type="submission" date="2020-03" db="EMBL/GenBank/DDBJ databases">
        <title>Soil Listeria distribution.</title>
        <authorList>
            <person name="Liao J."/>
            <person name="Wiedmann M."/>
        </authorList>
    </citation>
    <scope>NUCLEOTIDE SEQUENCE [LARGE SCALE GENOMIC DNA]</scope>
    <source>
        <strain evidence="1 2">FSL L7-1515</strain>
    </source>
</reference>
<proteinExistence type="predicted"/>
<protein>
    <recommendedName>
        <fullName evidence="3">Lipoprotein</fullName>
    </recommendedName>
</protein>
<dbReference type="PROSITE" id="PS51257">
    <property type="entry name" value="PROKAR_LIPOPROTEIN"/>
    <property type="match status" value="1"/>
</dbReference>
<accession>A0ABR6SYE3</accession>
<evidence type="ECO:0000313" key="2">
    <source>
        <dbReference type="Proteomes" id="UP000587800"/>
    </source>
</evidence>
<evidence type="ECO:0000313" key="1">
    <source>
        <dbReference type="EMBL" id="MBC1510622.1"/>
    </source>
</evidence>
<dbReference type="EMBL" id="JAASUB010000014">
    <property type="protein sequence ID" value="MBC1510622.1"/>
    <property type="molecule type" value="Genomic_DNA"/>
</dbReference>
<evidence type="ECO:0008006" key="3">
    <source>
        <dbReference type="Google" id="ProtNLM"/>
    </source>
</evidence>
<gene>
    <name evidence="1" type="ORF">HCJ59_12085</name>
</gene>
<organism evidence="1 2">
    <name type="scientific">Listeria immobilis</name>
    <dbReference type="NCBI Taxonomy" id="2713502"/>
    <lineage>
        <taxon>Bacteria</taxon>
        <taxon>Bacillati</taxon>
        <taxon>Bacillota</taxon>
        <taxon>Bacilli</taxon>
        <taxon>Bacillales</taxon>
        <taxon>Listeriaceae</taxon>
        <taxon>Listeria</taxon>
    </lineage>
</organism>
<dbReference type="Proteomes" id="UP000587800">
    <property type="component" value="Unassembled WGS sequence"/>
</dbReference>
<comment type="caution">
    <text evidence="1">The sequence shown here is derived from an EMBL/GenBank/DDBJ whole genome shotgun (WGS) entry which is preliminary data.</text>
</comment>